<proteinExistence type="predicted"/>
<organism evidence="1 2">
    <name type="scientific">Polarella glacialis</name>
    <name type="common">Dinoflagellate</name>
    <dbReference type="NCBI Taxonomy" id="89957"/>
    <lineage>
        <taxon>Eukaryota</taxon>
        <taxon>Sar</taxon>
        <taxon>Alveolata</taxon>
        <taxon>Dinophyceae</taxon>
        <taxon>Suessiales</taxon>
        <taxon>Suessiaceae</taxon>
        <taxon>Polarella</taxon>
    </lineage>
</organism>
<comment type="caution">
    <text evidence="1">The sequence shown here is derived from an EMBL/GenBank/DDBJ whole genome shotgun (WGS) entry which is preliminary data.</text>
</comment>
<dbReference type="EMBL" id="CAJNNV010006766">
    <property type="protein sequence ID" value="CAE8594048.1"/>
    <property type="molecule type" value="Genomic_DNA"/>
</dbReference>
<name>A0A813E2F4_POLGL</name>
<dbReference type="SUPFAM" id="SSF50985">
    <property type="entry name" value="RCC1/BLIP-II"/>
    <property type="match status" value="1"/>
</dbReference>
<reference evidence="1" key="1">
    <citation type="submission" date="2021-02" db="EMBL/GenBank/DDBJ databases">
        <authorList>
            <person name="Dougan E. K."/>
            <person name="Rhodes N."/>
            <person name="Thang M."/>
            <person name="Chan C."/>
        </authorList>
    </citation>
    <scope>NUCLEOTIDE SEQUENCE</scope>
</reference>
<gene>
    <name evidence="1" type="ORF">PGLA1383_LOCUS12622</name>
</gene>
<keyword evidence="2" id="KW-1185">Reference proteome</keyword>
<accession>A0A813E2F4</accession>
<sequence>MIMATSSEIYLELVELSGHVVAKGAWRATLRAECLYQSAHLAKPGRRCRLLQGTWEIRPSTPLAALDLSSGICIQVVWLSSSAADRRSHGDAFAAVKANGSVVTWGNANYGGNSSAVAPLLAEGVVQVCGTNGAFAAIKANGSVVTWGNVNCGGNSSAVAPLLREGVVQVCGTNFAFAAIKANGSVVTWGNANYGGNSSAVAPLLAEGVVQVCGTNGAFAAIKANGSVVTWGNVNCGGNSSAVAPLLREGVVQVCGTNGAFAGIKANGSLVTCGRDDYGGDSSVYAPLLAEGVVQVCGTNFVRGRQGERQCSHVGRRMKWWQFLSGCSTFGGRYCPSLWK</sequence>
<evidence type="ECO:0000313" key="2">
    <source>
        <dbReference type="Proteomes" id="UP000654075"/>
    </source>
</evidence>
<dbReference type="AlphaFoldDB" id="A0A813E2F4"/>
<evidence type="ECO:0000313" key="1">
    <source>
        <dbReference type="EMBL" id="CAE8594048.1"/>
    </source>
</evidence>
<protein>
    <submittedName>
        <fullName evidence="1">Uncharacterized protein</fullName>
    </submittedName>
</protein>
<dbReference type="Gene3D" id="2.130.10.30">
    <property type="entry name" value="Regulator of chromosome condensation 1/beta-lactamase-inhibitor protein II"/>
    <property type="match status" value="1"/>
</dbReference>
<dbReference type="InterPro" id="IPR009091">
    <property type="entry name" value="RCC1/BLIP-II"/>
</dbReference>
<dbReference type="Proteomes" id="UP000654075">
    <property type="component" value="Unassembled WGS sequence"/>
</dbReference>